<evidence type="ECO:0000313" key="2">
    <source>
        <dbReference type="Proteomes" id="UP000008022"/>
    </source>
</evidence>
<evidence type="ECO:0008006" key="3">
    <source>
        <dbReference type="Google" id="ProtNLM"/>
    </source>
</evidence>
<dbReference type="Gramene" id="ORUFI02G14840.1">
    <property type="protein sequence ID" value="ORUFI02G14840.1"/>
    <property type="gene ID" value="ORUFI02G14840"/>
</dbReference>
<dbReference type="HOGENOM" id="CLU_1028132_0_0_1"/>
<reference evidence="1" key="2">
    <citation type="submission" date="2015-06" db="UniProtKB">
        <authorList>
            <consortium name="EnsemblPlants"/>
        </authorList>
    </citation>
    <scope>IDENTIFICATION</scope>
</reference>
<accession>A0A0E0NDY5</accession>
<dbReference type="EnsemblPlants" id="ORUFI02G14840.1">
    <property type="protein sequence ID" value="ORUFI02G14840.1"/>
    <property type="gene ID" value="ORUFI02G14840"/>
</dbReference>
<reference evidence="2" key="1">
    <citation type="submission" date="2013-06" db="EMBL/GenBank/DDBJ databases">
        <authorList>
            <person name="Zhao Q."/>
        </authorList>
    </citation>
    <scope>NUCLEOTIDE SEQUENCE</scope>
    <source>
        <strain evidence="2">cv. W1943</strain>
    </source>
</reference>
<keyword evidence="2" id="KW-1185">Reference proteome</keyword>
<name>A0A0E0NDY5_ORYRU</name>
<dbReference type="Proteomes" id="UP000008022">
    <property type="component" value="Unassembled WGS sequence"/>
</dbReference>
<organism evidence="1 2">
    <name type="scientific">Oryza rufipogon</name>
    <name type="common">Brownbeard rice</name>
    <name type="synonym">Asian wild rice</name>
    <dbReference type="NCBI Taxonomy" id="4529"/>
    <lineage>
        <taxon>Eukaryota</taxon>
        <taxon>Viridiplantae</taxon>
        <taxon>Streptophyta</taxon>
        <taxon>Embryophyta</taxon>
        <taxon>Tracheophyta</taxon>
        <taxon>Spermatophyta</taxon>
        <taxon>Magnoliopsida</taxon>
        <taxon>Liliopsida</taxon>
        <taxon>Poales</taxon>
        <taxon>Poaceae</taxon>
        <taxon>BOP clade</taxon>
        <taxon>Oryzoideae</taxon>
        <taxon>Oryzeae</taxon>
        <taxon>Oryzinae</taxon>
        <taxon>Oryza</taxon>
    </lineage>
</organism>
<dbReference type="AlphaFoldDB" id="A0A0E0NDY5"/>
<proteinExistence type="predicted"/>
<sequence length="271" mass="31609">MTDYSFTKELRFVPMLCTRTSPSNYYVWEDAMEEFLRGRGLASFIKIHFAKRTFSDRVLRWWLKQQNAYIDRGDKHCRSWTAMKLELRHRYDSQACMFVSTKEITKFPEMTSDPDGKLDGKKEKLYPEQKEAIVSEISLPQILKKEETHIAVEVDDGSSNMELSMIAQEVQRDNSKVDVKGQRCNIFQSECKIQDKICKLIIDGDPIVHSTKPRTALIQGREDDVTKAHVLFLVGSVSNIVEQDMKKNYRHKREDVRRTVQIGSMEVEIVY</sequence>
<evidence type="ECO:0000313" key="1">
    <source>
        <dbReference type="EnsemblPlants" id="ORUFI02G14840.1"/>
    </source>
</evidence>
<protein>
    <recommendedName>
        <fullName evidence="3">Retrotransposon gag domain-containing protein</fullName>
    </recommendedName>
</protein>